<evidence type="ECO:0000313" key="1">
    <source>
        <dbReference type="EMBL" id="KKQ34727.1"/>
    </source>
</evidence>
<organism evidence="1 2">
    <name type="scientific">candidate division WS6 bacterium GW2011_GWA2_37_6</name>
    <dbReference type="NCBI Taxonomy" id="1619087"/>
    <lineage>
        <taxon>Bacteria</taxon>
        <taxon>Candidatus Dojkabacteria</taxon>
    </lineage>
</organism>
<reference evidence="1 2" key="1">
    <citation type="journal article" date="2015" name="Nature">
        <title>rRNA introns, odd ribosomes, and small enigmatic genomes across a large radiation of phyla.</title>
        <authorList>
            <person name="Brown C.T."/>
            <person name="Hug L.A."/>
            <person name="Thomas B.C."/>
            <person name="Sharon I."/>
            <person name="Castelle C.J."/>
            <person name="Singh A."/>
            <person name="Wilkins M.J."/>
            <person name="Williams K.H."/>
            <person name="Banfield J.F."/>
        </authorList>
    </citation>
    <scope>NUCLEOTIDE SEQUENCE [LARGE SCALE GENOMIC DNA]</scope>
</reference>
<dbReference type="AlphaFoldDB" id="A0A0G0GXG0"/>
<comment type="caution">
    <text evidence="1">The sequence shown here is derived from an EMBL/GenBank/DDBJ whole genome shotgun (WGS) entry which is preliminary data.</text>
</comment>
<proteinExistence type="predicted"/>
<evidence type="ECO:0000313" key="2">
    <source>
        <dbReference type="Proteomes" id="UP000034852"/>
    </source>
</evidence>
<accession>A0A0G0GXG0</accession>
<gene>
    <name evidence="1" type="ORF">US52_C0049G0005</name>
</gene>
<name>A0A0G0GXG0_9BACT</name>
<dbReference type="EMBL" id="LBTH01000049">
    <property type="protein sequence ID" value="KKQ34727.1"/>
    <property type="molecule type" value="Genomic_DNA"/>
</dbReference>
<protein>
    <submittedName>
        <fullName evidence="1">Uncharacterized protein</fullName>
    </submittedName>
</protein>
<dbReference type="Proteomes" id="UP000034852">
    <property type="component" value="Unassembled WGS sequence"/>
</dbReference>
<sequence>MKGLLKKEIKILEPKTINWDEFGLTLKGILPFNYLEVYTNESNYVNEEFISKVKEIRFSLIQVRITDDCGSSAGYYDIEKLKVPTELKKTSKQLFHDKYIRYQKRDRKTFTRIIDYYKRVISKLVKSNSMFISNWFFTASDIAVRPLEKYEGRVFKRQADLPWFFEWVDEQDMMNHRFWSHGMWGIILPQEKKYKMAEWNKIMEYDQKDIQDFVRSIYGLLFLKYELDGIWLLVREKNKEEILDILNSNAL</sequence>